<dbReference type="InterPro" id="IPR035240">
    <property type="entry name" value="SprT_Zn_ribbon"/>
</dbReference>
<feature type="compositionally biased region" description="Polar residues" evidence="1">
    <location>
        <begin position="143"/>
        <end position="157"/>
    </location>
</feature>
<dbReference type="InterPro" id="IPR006640">
    <property type="entry name" value="SprT-like_domain"/>
</dbReference>
<sequence length="813" mass="90046">MKSTQEDDPFYGSDDELPSLDALLTRVPGRIQQRLSQPKPISKPIPHNAIWIELEDDDSSVENQTTDKEDFIYGLSDAEPETAIPALVKGEVRKRWQSSSERFRDDDLKGEGKRPSRPLGQSTSTQKSKSQEVDIRSRKTTKTKNNVPSGIESQASIKQPRGRSETSNGASKNTTSNAGGTASRLPQSQTSTSERSRYNSQGGPLTQHPRSVSPSQSRITKSSHQPQLPKHQEGKDIFRPLSELLLDIQDGLGANTLHFPIMPPKESKQKKLVSSHREIHAKEASQEPAIDTGRLQDSDNEWDEPEMDRKTKSSTRSTVPKSPSKRQTKKSFDAKKSHLAIDFLQQLDTQVTHGKVGELTQSTGGVKIVWSNTLKTTAGRANWKRETIISKHTGDSAKADVKQYRHHSSIELSEKVIDDELRLLNVIAHEFCHLANFMINGITDNPHGKEFKVWAAKCTQLFGSQGIKVTTKHSYEIDFKYVWTCTACGCEYKRHSKSIDPKRHRCGACKASLEQTKPTPRQTPAGQLSEYQLFVKEQMKRDGPRVMAHRLNENSAAIFSPSVARIAASTARDWSYVDAWLASKSPAWKNSLPSFERNQDTLKALLALVSLNEAADDQRRLLARVDATALQALSAHDKAEAGITANGTTLTKGHLLDAIEHSLPKDGVNALDVLTAVASEAATASADPDHLGSLMLRLQGTVYGAEQTAARVDAFDRQIQREAEAAEELLHTLQSESYKPPSDLAKQNLDVQRRIKTVSAQLPDLHDRVTALGASIATPYMAIGDVIELEQRYQALLFHVRDLSEQIAALSQE</sequence>
<comment type="caution">
    <text evidence="3">The sequence shown here is derived from an EMBL/GenBank/DDBJ whole genome shotgun (WGS) entry which is preliminary data.</text>
</comment>
<feature type="region of interest" description="Disordered" evidence="1">
    <location>
        <begin position="92"/>
        <end position="234"/>
    </location>
</feature>
<gene>
    <name evidence="3" type="ORF">CFAM422_011789</name>
</gene>
<feature type="compositionally biased region" description="Basic and acidic residues" evidence="1">
    <location>
        <begin position="101"/>
        <end position="114"/>
    </location>
</feature>
<name>A0A9P4X6A5_9HYPO</name>
<dbReference type="Proteomes" id="UP000801864">
    <property type="component" value="Unassembled WGS sequence"/>
</dbReference>
<dbReference type="Pfam" id="PF25762">
    <property type="entry name" value="HAUS1"/>
    <property type="match status" value="1"/>
</dbReference>
<dbReference type="EMBL" id="QLNT01000025">
    <property type="protein sequence ID" value="KAF3058984.1"/>
    <property type="molecule type" value="Genomic_DNA"/>
</dbReference>
<dbReference type="SMART" id="SM00731">
    <property type="entry name" value="SprT"/>
    <property type="match status" value="1"/>
</dbReference>
<protein>
    <recommendedName>
        <fullName evidence="2">SprT-like domain-containing protein</fullName>
    </recommendedName>
</protein>
<dbReference type="Pfam" id="PF10263">
    <property type="entry name" value="SprT-like"/>
    <property type="match status" value="1"/>
</dbReference>
<reference evidence="3 4" key="1">
    <citation type="submission" date="2018-06" db="EMBL/GenBank/DDBJ databases">
        <title>Genome analysis of cellulolytic fungus Trichoderma lentiforme CFAM-422.</title>
        <authorList>
            <person name="Steindorff A.S."/>
            <person name="Formighieri E.F."/>
            <person name="Midorikawa G.E.O."/>
            <person name="Tamietti M.S."/>
            <person name="Ramos E.Z."/>
            <person name="Silva A.S."/>
            <person name="Bon E.P.S."/>
            <person name="Mendes T.D."/>
            <person name="Damaso M.C.T."/>
            <person name="Favaro L.C.L."/>
        </authorList>
    </citation>
    <scope>NUCLEOTIDE SEQUENCE [LARGE SCALE GENOMIC DNA]</scope>
    <source>
        <strain evidence="3 4">CFAM-422</strain>
    </source>
</reference>
<feature type="compositionally biased region" description="Polar residues" evidence="1">
    <location>
        <begin position="165"/>
        <end position="226"/>
    </location>
</feature>
<evidence type="ECO:0000313" key="4">
    <source>
        <dbReference type="Proteomes" id="UP000801864"/>
    </source>
</evidence>
<dbReference type="AlphaFoldDB" id="A0A9P4X6A5"/>
<dbReference type="PANTHER" id="PTHR23099">
    <property type="entry name" value="TRANSCRIPTIONAL REGULATOR"/>
    <property type="match status" value="1"/>
</dbReference>
<evidence type="ECO:0000313" key="3">
    <source>
        <dbReference type="EMBL" id="KAF3058984.1"/>
    </source>
</evidence>
<organism evidence="3 4">
    <name type="scientific">Trichoderma lentiforme</name>
    <dbReference type="NCBI Taxonomy" id="1567552"/>
    <lineage>
        <taxon>Eukaryota</taxon>
        <taxon>Fungi</taxon>
        <taxon>Dikarya</taxon>
        <taxon>Ascomycota</taxon>
        <taxon>Pezizomycotina</taxon>
        <taxon>Sordariomycetes</taxon>
        <taxon>Hypocreomycetidae</taxon>
        <taxon>Hypocreales</taxon>
        <taxon>Hypocreaceae</taxon>
        <taxon>Trichoderma</taxon>
    </lineage>
</organism>
<keyword evidence="4" id="KW-1185">Reference proteome</keyword>
<dbReference type="PANTHER" id="PTHR23099:SF0">
    <property type="entry name" value="GERM CELL NUCLEAR ACIDIC PROTEIN"/>
    <property type="match status" value="1"/>
</dbReference>
<feature type="domain" description="SprT-like" evidence="2">
    <location>
        <begin position="345"/>
        <end position="516"/>
    </location>
</feature>
<accession>A0A9P4X6A5</accession>
<dbReference type="GO" id="GO:0005634">
    <property type="term" value="C:nucleus"/>
    <property type="evidence" value="ECO:0007669"/>
    <property type="project" value="TreeGrafter"/>
</dbReference>
<dbReference type="Pfam" id="PF17283">
    <property type="entry name" value="Zn_ribbon_SprT"/>
    <property type="match status" value="1"/>
</dbReference>
<feature type="compositionally biased region" description="Basic and acidic residues" evidence="1">
    <location>
        <begin position="265"/>
        <end position="285"/>
    </location>
</feature>
<dbReference type="InterPro" id="IPR026243">
    <property type="entry name" value="HAUS1"/>
</dbReference>
<evidence type="ECO:0000256" key="1">
    <source>
        <dbReference type="SAM" id="MobiDB-lite"/>
    </source>
</evidence>
<proteinExistence type="predicted"/>
<dbReference type="GO" id="GO:0006950">
    <property type="term" value="P:response to stress"/>
    <property type="evidence" value="ECO:0007669"/>
    <property type="project" value="UniProtKB-ARBA"/>
</dbReference>
<evidence type="ECO:0000259" key="2">
    <source>
        <dbReference type="SMART" id="SM00731"/>
    </source>
</evidence>
<feature type="region of interest" description="Disordered" evidence="1">
    <location>
        <begin position="259"/>
        <end position="333"/>
    </location>
</feature>